<protein>
    <recommendedName>
        <fullName evidence="3">Glycosyl transferase family 28 C-terminal domain-containing protein</fullName>
    </recommendedName>
</protein>
<evidence type="ECO:0000313" key="1">
    <source>
        <dbReference type="EMBL" id="PIW16337.1"/>
    </source>
</evidence>
<dbReference type="AlphaFoldDB" id="A0A2M7G3H8"/>
<comment type="caution">
    <text evidence="1">The sequence shown here is derived from an EMBL/GenBank/DDBJ whole genome shotgun (WGS) entry which is preliminary data.</text>
</comment>
<gene>
    <name evidence="1" type="ORF">COW36_13485</name>
</gene>
<name>A0A2M7G3H8_9BACT</name>
<accession>A0A2M7G3H8</accession>
<dbReference type="Proteomes" id="UP000231019">
    <property type="component" value="Unassembled WGS sequence"/>
</dbReference>
<organism evidence="1 2">
    <name type="scientific">bacterium (Candidatus Blackallbacteria) CG17_big_fil_post_rev_8_21_14_2_50_48_46</name>
    <dbReference type="NCBI Taxonomy" id="2014261"/>
    <lineage>
        <taxon>Bacteria</taxon>
        <taxon>Candidatus Blackallbacteria</taxon>
    </lineage>
</organism>
<reference evidence="1 2" key="1">
    <citation type="submission" date="2017-09" db="EMBL/GenBank/DDBJ databases">
        <title>Depth-based differentiation of microbial function through sediment-hosted aquifers and enrichment of novel symbionts in the deep terrestrial subsurface.</title>
        <authorList>
            <person name="Probst A.J."/>
            <person name="Ladd B."/>
            <person name="Jarett J.K."/>
            <person name="Geller-Mcgrath D.E."/>
            <person name="Sieber C.M."/>
            <person name="Emerson J.B."/>
            <person name="Anantharaman K."/>
            <person name="Thomas B.C."/>
            <person name="Malmstrom R."/>
            <person name="Stieglmeier M."/>
            <person name="Klingl A."/>
            <person name="Woyke T."/>
            <person name="Ryan C.M."/>
            <person name="Banfield J.F."/>
        </authorList>
    </citation>
    <scope>NUCLEOTIDE SEQUENCE [LARGE SCALE GENOMIC DNA]</scope>
    <source>
        <strain evidence="1">CG17_big_fil_post_rev_8_21_14_2_50_48_46</strain>
    </source>
</reference>
<evidence type="ECO:0008006" key="3">
    <source>
        <dbReference type="Google" id="ProtNLM"/>
    </source>
</evidence>
<dbReference type="EMBL" id="PFFQ01000038">
    <property type="protein sequence ID" value="PIW16337.1"/>
    <property type="molecule type" value="Genomic_DNA"/>
</dbReference>
<proteinExistence type="predicted"/>
<sequence length="312" mass="35110">MTLPEHRVLFYAPGGGTGHLNRAYALARSLKKIRPHLSPLILTSAPFLPPLIQEGLSVLRMPSPTEQNQSGFSLQLLETLCLKASPQVLLVDTHSVGMNEDFAQFWSKFKGYKIFLRRDLQTPLHTAYDQNWLLTPAEKGYLVNREKSELFAPELARKILRASSNLPLVLIAHNGPPSETYALFMRLWLALKHAPLELRFASFLSPLPELAAYWIHYFPLSEILTGVDLLIGGGGYNLIAESRVFSKKILSFAFERPLDHQAARIQPHEILNTEDSPQQIQSRIFSRLKDALPEASSDQTAHQLAQEISDLL</sequence>
<evidence type="ECO:0000313" key="2">
    <source>
        <dbReference type="Proteomes" id="UP000231019"/>
    </source>
</evidence>